<dbReference type="EMBL" id="UNSH01000036">
    <property type="protein sequence ID" value="SZF01463.1"/>
    <property type="molecule type" value="Genomic_DNA"/>
</dbReference>
<name>A0A383UMD0_BLUHO</name>
<organism evidence="2 3">
    <name type="scientific">Blumeria hordei</name>
    <name type="common">Barley powdery mildew</name>
    <name type="synonym">Blumeria graminis f. sp. hordei</name>
    <dbReference type="NCBI Taxonomy" id="2867405"/>
    <lineage>
        <taxon>Eukaryota</taxon>
        <taxon>Fungi</taxon>
        <taxon>Dikarya</taxon>
        <taxon>Ascomycota</taxon>
        <taxon>Pezizomycotina</taxon>
        <taxon>Leotiomycetes</taxon>
        <taxon>Erysiphales</taxon>
        <taxon>Erysiphaceae</taxon>
        <taxon>Blumeria</taxon>
    </lineage>
</organism>
<dbReference type="Proteomes" id="UP000275772">
    <property type="component" value="Unassembled WGS sequence"/>
</dbReference>
<evidence type="ECO:0000313" key="3">
    <source>
        <dbReference type="Proteomes" id="UP000275772"/>
    </source>
</evidence>
<feature type="region of interest" description="Disordered" evidence="1">
    <location>
        <begin position="1"/>
        <end position="28"/>
    </location>
</feature>
<evidence type="ECO:0000313" key="2">
    <source>
        <dbReference type="EMBL" id="SZF01463.1"/>
    </source>
</evidence>
<dbReference type="AlphaFoldDB" id="A0A383UMD0"/>
<evidence type="ECO:0000256" key="1">
    <source>
        <dbReference type="SAM" id="MobiDB-lite"/>
    </source>
</evidence>
<sequence>MSVLEREVSLAPRPIKKSDGAKIRSRSHARNTIAVPPSAMHEYRQPYYHQPASIEHRSILLPSVYGVPRASLYGSPGNSQTTFITDTDQSQSLTQRKSNIGPQNSLQSAFYFACVLLPLSCWYTHVSKQAVSEKDITETKIV</sequence>
<accession>A0A383UMD0</accession>
<dbReference type="VEuPathDB" id="FungiDB:BLGHR1_12229"/>
<protein>
    <submittedName>
        <fullName evidence="2">Uncharacterized protein</fullName>
    </submittedName>
</protein>
<reference evidence="2 3" key="1">
    <citation type="submission" date="2017-11" db="EMBL/GenBank/DDBJ databases">
        <authorList>
            <person name="Kracher B."/>
        </authorList>
    </citation>
    <scope>NUCLEOTIDE SEQUENCE [LARGE SCALE GENOMIC DNA]</scope>
    <source>
        <strain evidence="2 3">RACE1</strain>
    </source>
</reference>
<proteinExistence type="predicted"/>
<gene>
    <name evidence="2" type="ORF">BLGHR1_12229</name>
</gene>